<dbReference type="SUPFAM" id="SSF117281">
    <property type="entry name" value="Kelch motif"/>
    <property type="match status" value="1"/>
</dbReference>
<proteinExistence type="predicted"/>
<evidence type="ECO:0000256" key="1">
    <source>
        <dbReference type="SAM" id="MobiDB-lite"/>
    </source>
</evidence>
<evidence type="ECO:0000256" key="2">
    <source>
        <dbReference type="SAM" id="Phobius"/>
    </source>
</evidence>
<feature type="transmembrane region" description="Helical" evidence="2">
    <location>
        <begin position="848"/>
        <end position="872"/>
    </location>
</feature>
<keyword evidence="4" id="KW-1185">Reference proteome</keyword>
<feature type="compositionally biased region" description="Polar residues" evidence="1">
    <location>
        <begin position="576"/>
        <end position="593"/>
    </location>
</feature>
<accession>A0A4P9WAF3</accession>
<name>A0A4P9WAF3_9FUNG</name>
<dbReference type="Gene3D" id="2.120.10.80">
    <property type="entry name" value="Kelch-type beta propeller"/>
    <property type="match status" value="1"/>
</dbReference>
<keyword evidence="2" id="KW-1133">Transmembrane helix</keyword>
<reference evidence="4" key="1">
    <citation type="journal article" date="2018" name="Nat. Microbiol.">
        <title>Leveraging single-cell genomics to expand the fungal tree of life.</title>
        <authorList>
            <person name="Ahrendt S.R."/>
            <person name="Quandt C.A."/>
            <person name="Ciobanu D."/>
            <person name="Clum A."/>
            <person name="Salamov A."/>
            <person name="Andreopoulos B."/>
            <person name="Cheng J.F."/>
            <person name="Woyke T."/>
            <person name="Pelin A."/>
            <person name="Henrissat B."/>
            <person name="Reynolds N.K."/>
            <person name="Benny G.L."/>
            <person name="Smith M.E."/>
            <person name="James T.Y."/>
            <person name="Grigoriev I.V."/>
        </authorList>
    </citation>
    <scope>NUCLEOTIDE SEQUENCE [LARGE SCALE GENOMIC DNA]</scope>
</reference>
<keyword evidence="2" id="KW-0472">Membrane</keyword>
<protein>
    <submittedName>
        <fullName evidence="3">Uncharacterized protein</fullName>
    </submittedName>
</protein>
<sequence length="1002" mass="106240">MSNASADSNCSSRRSFGVALPAARVAAFPAPLDMAPTSTIPNLPSRAISSRASMQGLLPLVLLLLSAVAVEAQAPGFNLTGLTLISCPSTNEEDALFLYDGGGQPTGVWRYHIPTSKWTQLATTQPSYDTNLAESLSDGYVTAALCLNNTIYGTLPDGSFTQFFLNTQRERTPRRVGHRPARAAALDPLTVGTLRPRRLALLHSPDTTTIYHPDSNTWGNDPEYDPKVRSAAAASTGDAGYVFGGFTGAVFLEHLRSLAWPSTQWQEIATAATSSKSSLARQVTPDMDGTERHDRAWSHRTHKPEHEHAPMRHRPVGSLRIQRSGQIADRATLPAEPHVLELDLHAQHQRVGIFFNPNEYILLLDSFGQCRSCSRHRLGGALPLHRLCSRPRTSTSKFLAWCGSRRSDAAAFIGRWITPAYGDLASGELRPASPVATLRLTSFVGTLRPARSARVRWATSSITSQRDASPTVDSLNESSAMAPRTRIPIYHGIVEFEPTGSPFSLLVLLLLAAVALDAQATGRNLTGLTLIACPATNGEQDALFLYGGGQTTGAFNAAQLRTRGNDCSRACGAKTTRPQTGPNSPSANLSTTRPGQMRYRAVTHLPSSALTTPSTAPSPTAICTLFVLDAQNASAPGVGHRASRAAVLDPLAVGALRPRRLPVYRPASGHCSEGPQYSHFLNNGAGPVKGASDTSMEASLNAAVPESEPSQETASVSGVLLTPLSSSPQFCRNDTLILLGGNVAWKTNSGLQRGLFGVYTFDTHYRNSTCDEVPVTIASGSLAPANLCTVTCAVVGSMLYVYSELDRTPPGQLHKLNLTSWSWISALTTSLPIPALASPTAEVSSTRISAGAIAGGTIDGVIFIMAFVVAVLRYRRRASPALPTTTPLAPRSSEPPASSLARVYPSSDIVAFADSTYLPAPPGDSPTVLVAPSVPPSVDPAIELSTLASSCASSTPSAANDVPAADKRDHQPTHAAFPRICHPPGAIGQRSPSHLLATWGCQ</sequence>
<evidence type="ECO:0000313" key="3">
    <source>
        <dbReference type="EMBL" id="RKO89571.1"/>
    </source>
</evidence>
<dbReference type="AlphaFoldDB" id="A0A4P9WAF3"/>
<organism evidence="3 4">
    <name type="scientific">Blyttiomyces helicus</name>
    <dbReference type="NCBI Taxonomy" id="388810"/>
    <lineage>
        <taxon>Eukaryota</taxon>
        <taxon>Fungi</taxon>
        <taxon>Fungi incertae sedis</taxon>
        <taxon>Chytridiomycota</taxon>
        <taxon>Chytridiomycota incertae sedis</taxon>
        <taxon>Chytridiomycetes</taxon>
        <taxon>Chytridiomycetes incertae sedis</taxon>
        <taxon>Blyttiomyces</taxon>
    </lineage>
</organism>
<keyword evidence="2" id="KW-0812">Transmembrane</keyword>
<gene>
    <name evidence="3" type="ORF">BDK51DRAFT_42143</name>
</gene>
<dbReference type="Proteomes" id="UP000269721">
    <property type="component" value="Unassembled WGS sequence"/>
</dbReference>
<dbReference type="EMBL" id="KZ996012">
    <property type="protein sequence ID" value="RKO89571.1"/>
    <property type="molecule type" value="Genomic_DNA"/>
</dbReference>
<evidence type="ECO:0000313" key="4">
    <source>
        <dbReference type="Proteomes" id="UP000269721"/>
    </source>
</evidence>
<dbReference type="InterPro" id="IPR015915">
    <property type="entry name" value="Kelch-typ_b-propeller"/>
</dbReference>
<feature type="region of interest" description="Disordered" evidence="1">
    <location>
        <begin position="273"/>
        <end position="312"/>
    </location>
</feature>
<feature type="region of interest" description="Disordered" evidence="1">
    <location>
        <begin position="573"/>
        <end position="593"/>
    </location>
</feature>